<name>A0ABD2PV46_9PLAT</name>
<evidence type="ECO:0000256" key="1">
    <source>
        <dbReference type="SAM" id="MobiDB-lite"/>
    </source>
</evidence>
<feature type="compositionally biased region" description="Basic and acidic residues" evidence="1">
    <location>
        <begin position="195"/>
        <end position="214"/>
    </location>
</feature>
<evidence type="ECO:0000313" key="2">
    <source>
        <dbReference type="EMBL" id="KAL3309666.1"/>
    </source>
</evidence>
<dbReference type="EMBL" id="JBJKFK010003666">
    <property type="protein sequence ID" value="KAL3309666.1"/>
    <property type="molecule type" value="Genomic_DNA"/>
</dbReference>
<reference evidence="2 3" key="1">
    <citation type="submission" date="2024-11" db="EMBL/GenBank/DDBJ databases">
        <title>Adaptive evolution of stress response genes in parasites aligns with host niche diversity.</title>
        <authorList>
            <person name="Hahn C."/>
            <person name="Resl P."/>
        </authorList>
    </citation>
    <scope>NUCLEOTIDE SEQUENCE [LARGE SCALE GENOMIC DNA]</scope>
    <source>
        <strain evidence="2">EGGRZ-B1_66</strain>
        <tissue evidence="2">Body</tissue>
    </source>
</reference>
<keyword evidence="3" id="KW-1185">Reference proteome</keyword>
<protein>
    <submittedName>
        <fullName evidence="2">Uncharacterized protein</fullName>
    </submittedName>
</protein>
<dbReference type="AlphaFoldDB" id="A0ABD2PV46"/>
<accession>A0ABD2PV46</accession>
<evidence type="ECO:0000313" key="3">
    <source>
        <dbReference type="Proteomes" id="UP001626550"/>
    </source>
</evidence>
<comment type="caution">
    <text evidence="2">The sequence shown here is derived from an EMBL/GenBank/DDBJ whole genome shotgun (WGS) entry which is preliminary data.</text>
</comment>
<organism evidence="2 3">
    <name type="scientific">Cichlidogyrus casuarinus</name>
    <dbReference type="NCBI Taxonomy" id="1844966"/>
    <lineage>
        <taxon>Eukaryota</taxon>
        <taxon>Metazoa</taxon>
        <taxon>Spiralia</taxon>
        <taxon>Lophotrochozoa</taxon>
        <taxon>Platyhelminthes</taxon>
        <taxon>Monogenea</taxon>
        <taxon>Monopisthocotylea</taxon>
        <taxon>Dactylogyridea</taxon>
        <taxon>Ancyrocephalidae</taxon>
        <taxon>Cichlidogyrus</taxon>
    </lineage>
</organism>
<feature type="region of interest" description="Disordered" evidence="1">
    <location>
        <begin position="194"/>
        <end position="214"/>
    </location>
</feature>
<feature type="region of interest" description="Disordered" evidence="1">
    <location>
        <begin position="155"/>
        <end position="175"/>
    </location>
</feature>
<proteinExistence type="predicted"/>
<sequence>IGCALAHEAVLPGYALGTWLCCERAAAIGVQFGYRRTQASGLQKYKTSIIFDFICHGNLKEESCCLAALFDIHHRPRFSALSLSLPISARARQDRQDLLVYELPVALLLMASEIESKAWQDPTNGLGRSAGLYTSGATSPNNRKKRKLSMSFKTMNARASPQASPGEAATGEQTANEILSSVVSKLGLKPSEATKTYDLDKKEVSETDKEEIRR</sequence>
<dbReference type="Proteomes" id="UP001626550">
    <property type="component" value="Unassembled WGS sequence"/>
</dbReference>
<gene>
    <name evidence="2" type="ORF">Ciccas_011785</name>
</gene>
<feature type="non-terminal residue" evidence="2">
    <location>
        <position position="1"/>
    </location>
</feature>